<dbReference type="RefSeq" id="WP_046363577.1">
    <property type="nucleotide sequence ID" value="NZ_CALTXN010000003.1"/>
</dbReference>
<name>A0A0J6W5Y5_9MYCO</name>
<dbReference type="PATRIC" id="fig|1807.13.peg.4006"/>
<protein>
    <submittedName>
        <fullName evidence="5">Oxidoreductase molybdopterin binding domain protein</fullName>
    </submittedName>
</protein>
<dbReference type="Gene3D" id="3.90.420.10">
    <property type="entry name" value="Oxidoreductase, molybdopterin-binding domain"/>
    <property type="match status" value="1"/>
</dbReference>
<feature type="chain" id="PRO_5041793631" evidence="2">
    <location>
        <begin position="20"/>
        <end position="199"/>
    </location>
</feature>
<feature type="signal peptide" evidence="2">
    <location>
        <begin position="1"/>
        <end position="19"/>
    </location>
</feature>
<dbReference type="Proteomes" id="UP000294952">
    <property type="component" value="Unassembled WGS sequence"/>
</dbReference>
<evidence type="ECO:0000313" key="6">
    <source>
        <dbReference type="EMBL" id="TDL08485.1"/>
    </source>
</evidence>
<sequence precursor="true">MHNRLAVGAGGLVALLVLAACGGDPGSAPSSPSPSSSAGAATQTGPSTTNPYGAPAIDPAGPDEPILKVDGGSTPLALTMDQLNALGSTEITIDEPFVKKRQTFRGVPLATVLQKAGVPDTATIDTVALNDYRYASAVAPMIGSQALIATERDGAPIPYDQGGPIRIVFPDGTPLSTVLDAWNWSLASITVANRPTPGS</sequence>
<keyword evidence="7" id="KW-1185">Reference proteome</keyword>
<evidence type="ECO:0000256" key="2">
    <source>
        <dbReference type="SAM" id="SignalP"/>
    </source>
</evidence>
<dbReference type="SUPFAM" id="SSF56524">
    <property type="entry name" value="Oxidoreductase molybdopterin-binding domain"/>
    <property type="match status" value="1"/>
</dbReference>
<dbReference type="InterPro" id="IPR000572">
    <property type="entry name" value="OxRdtase_Mopterin-bd_dom"/>
</dbReference>
<gene>
    <name evidence="6" type="ORF">EUA04_13690</name>
    <name evidence="5" type="ORF">MOBUDSM44075_01814</name>
    <name evidence="4" type="ORF">WN67_13715</name>
</gene>
<dbReference type="EMBL" id="JYNU01000009">
    <property type="protein sequence ID" value="KMO77904.1"/>
    <property type="molecule type" value="Genomic_DNA"/>
</dbReference>
<dbReference type="EMBL" id="SDLP01000003">
    <property type="protein sequence ID" value="TDL08485.1"/>
    <property type="molecule type" value="Genomic_DNA"/>
</dbReference>
<comment type="caution">
    <text evidence="5">The sequence shown here is derived from an EMBL/GenBank/DDBJ whole genome shotgun (WGS) entry which is preliminary data.</text>
</comment>
<reference evidence="6 9" key="3">
    <citation type="submission" date="2019-01" db="EMBL/GenBank/DDBJ databases">
        <title>High-quality-draft genome sequences of five non-tuberculosis mycobacteriaceae isolated from a nosocomial environment.</title>
        <authorList>
            <person name="Tiago I."/>
            <person name="Alarico S."/>
            <person name="Pereira S.G."/>
            <person name="Coelho C."/>
            <person name="Maranha A."/>
            <person name="Empadinhas N."/>
        </authorList>
    </citation>
    <scope>NUCLEOTIDE SEQUENCE [LARGE SCALE GENOMIC DNA]</scope>
    <source>
        <strain evidence="6 9">22DIII</strain>
    </source>
</reference>
<organism evidence="5 8">
    <name type="scientific">Mycolicibacterium obuense</name>
    <dbReference type="NCBI Taxonomy" id="1807"/>
    <lineage>
        <taxon>Bacteria</taxon>
        <taxon>Bacillati</taxon>
        <taxon>Actinomycetota</taxon>
        <taxon>Actinomycetes</taxon>
        <taxon>Mycobacteriales</taxon>
        <taxon>Mycobacteriaceae</taxon>
        <taxon>Mycolicibacterium</taxon>
    </lineage>
</organism>
<dbReference type="STRING" id="1807.MOBUDSM44075_01814"/>
<dbReference type="InterPro" id="IPR036374">
    <property type="entry name" value="OxRdtase_Mopterin-bd_sf"/>
</dbReference>
<dbReference type="OrthoDB" id="9778777at2"/>
<feature type="compositionally biased region" description="Low complexity" evidence="1">
    <location>
        <begin position="24"/>
        <end position="49"/>
    </location>
</feature>
<keyword evidence="2" id="KW-0732">Signal</keyword>
<dbReference type="PROSITE" id="PS51257">
    <property type="entry name" value="PROKAR_LIPOPROTEIN"/>
    <property type="match status" value="1"/>
</dbReference>
<reference evidence="5 8" key="1">
    <citation type="journal article" date="2015" name="Genome Biol. Evol.">
        <title>Characterization of Three Mycobacterium spp. with Potential Use in Bioremediation by Genome Sequencing and Comparative Genomics.</title>
        <authorList>
            <person name="Das S."/>
            <person name="Pettersson B.M."/>
            <person name="Behra P.R."/>
            <person name="Ramesh M."/>
            <person name="Dasgupta S."/>
            <person name="Bhattacharya A."/>
            <person name="Kirsebom L.A."/>
        </authorList>
    </citation>
    <scope>NUCLEOTIDE SEQUENCE [LARGE SCALE GENOMIC DNA]</scope>
    <source>
        <strain evidence="5 8">DSM 44075</strain>
    </source>
</reference>
<dbReference type="AlphaFoldDB" id="A0A0J6W5Y5"/>
<dbReference type="Proteomes" id="UP000034150">
    <property type="component" value="Unassembled WGS sequence"/>
</dbReference>
<evidence type="ECO:0000313" key="5">
    <source>
        <dbReference type="EMBL" id="KMO77904.1"/>
    </source>
</evidence>
<dbReference type="Pfam" id="PF00174">
    <property type="entry name" value="Oxidored_molyb"/>
    <property type="match status" value="1"/>
</dbReference>
<dbReference type="Proteomes" id="UP000036313">
    <property type="component" value="Unassembled WGS sequence"/>
</dbReference>
<feature type="region of interest" description="Disordered" evidence="1">
    <location>
        <begin position="24"/>
        <end position="64"/>
    </location>
</feature>
<evidence type="ECO:0000313" key="4">
    <source>
        <dbReference type="EMBL" id="KKF01437.1"/>
    </source>
</evidence>
<reference evidence="4 7" key="2">
    <citation type="submission" date="2015-04" db="EMBL/GenBank/DDBJ databases">
        <title>Genome sequence of Mycobacterium obuense UC1.</title>
        <authorList>
            <person name="Greninger A.L."/>
            <person name="Cunningham G."/>
            <person name="Chiu C.Y."/>
            <person name="Miller S."/>
        </authorList>
    </citation>
    <scope>NUCLEOTIDE SEQUENCE [LARGE SCALE GENOMIC DNA]</scope>
    <source>
        <strain evidence="4 7">UC1</strain>
    </source>
</reference>
<evidence type="ECO:0000313" key="8">
    <source>
        <dbReference type="Proteomes" id="UP000036313"/>
    </source>
</evidence>
<evidence type="ECO:0000256" key="1">
    <source>
        <dbReference type="SAM" id="MobiDB-lite"/>
    </source>
</evidence>
<accession>A0A0J6W5Y5</accession>
<feature type="domain" description="Oxidoreductase molybdopterin-binding" evidence="3">
    <location>
        <begin position="68"/>
        <end position="171"/>
    </location>
</feature>
<evidence type="ECO:0000313" key="9">
    <source>
        <dbReference type="Proteomes" id="UP000294952"/>
    </source>
</evidence>
<evidence type="ECO:0000313" key="7">
    <source>
        <dbReference type="Proteomes" id="UP000034150"/>
    </source>
</evidence>
<dbReference type="EMBL" id="LAUZ02000051">
    <property type="protein sequence ID" value="KKF01437.1"/>
    <property type="molecule type" value="Genomic_DNA"/>
</dbReference>
<proteinExistence type="predicted"/>
<evidence type="ECO:0000259" key="3">
    <source>
        <dbReference type="Pfam" id="PF00174"/>
    </source>
</evidence>